<accession>A0A914NQQ6</accession>
<organism evidence="2 3">
    <name type="scientific">Meloidogyne incognita</name>
    <name type="common">Southern root-knot nematode worm</name>
    <name type="synonym">Oxyuris incognita</name>
    <dbReference type="NCBI Taxonomy" id="6306"/>
    <lineage>
        <taxon>Eukaryota</taxon>
        <taxon>Metazoa</taxon>
        <taxon>Ecdysozoa</taxon>
        <taxon>Nematoda</taxon>
        <taxon>Chromadorea</taxon>
        <taxon>Rhabditida</taxon>
        <taxon>Tylenchina</taxon>
        <taxon>Tylenchomorpha</taxon>
        <taxon>Tylenchoidea</taxon>
        <taxon>Meloidogynidae</taxon>
        <taxon>Meloidogyninae</taxon>
        <taxon>Meloidogyne</taxon>
        <taxon>Meloidogyne incognita group</taxon>
    </lineage>
</organism>
<dbReference type="GO" id="GO:0061863">
    <property type="term" value="F:microtubule plus end polymerase"/>
    <property type="evidence" value="ECO:0007669"/>
    <property type="project" value="InterPro"/>
</dbReference>
<feature type="region of interest" description="Disordered" evidence="1">
    <location>
        <begin position="1"/>
        <end position="26"/>
    </location>
</feature>
<dbReference type="WBParaSite" id="Minc3s06687g40184">
    <property type="protein sequence ID" value="Minc3s06687g40184"/>
    <property type="gene ID" value="Minc3s06687g40184"/>
</dbReference>
<dbReference type="GO" id="GO:0046785">
    <property type="term" value="P:microtubule polymerization"/>
    <property type="evidence" value="ECO:0007669"/>
    <property type="project" value="InterPro"/>
</dbReference>
<sequence>MSTADSYKQNHQQQSVPEPQPQQIDPFELLEPVDIIPKLPGDLDTQLASKKWQERKAVLDSVHGILLENPKLADNPDYGDLIDKLTKVLKSEYK</sequence>
<dbReference type="PANTHER" id="PTHR12609">
    <property type="entry name" value="MICROTUBULE ASSOCIATED PROTEIN XMAP215"/>
    <property type="match status" value="1"/>
</dbReference>
<dbReference type="Proteomes" id="UP000887563">
    <property type="component" value="Unplaced"/>
</dbReference>
<keyword evidence="2" id="KW-1185">Reference proteome</keyword>
<dbReference type="GO" id="GO:0030951">
    <property type="term" value="P:establishment or maintenance of microtubule cytoskeleton polarity"/>
    <property type="evidence" value="ECO:0007669"/>
    <property type="project" value="InterPro"/>
</dbReference>
<feature type="compositionally biased region" description="Polar residues" evidence="1">
    <location>
        <begin position="1"/>
        <end position="11"/>
    </location>
</feature>
<dbReference type="AlphaFoldDB" id="A0A914NQQ6"/>
<proteinExistence type="predicted"/>
<reference evidence="3" key="1">
    <citation type="submission" date="2022-11" db="UniProtKB">
        <authorList>
            <consortium name="WormBaseParasite"/>
        </authorList>
    </citation>
    <scope>IDENTIFICATION</scope>
</reference>
<dbReference type="GO" id="GO:0007051">
    <property type="term" value="P:spindle organization"/>
    <property type="evidence" value="ECO:0007669"/>
    <property type="project" value="InterPro"/>
</dbReference>
<evidence type="ECO:0000313" key="2">
    <source>
        <dbReference type="Proteomes" id="UP000887563"/>
    </source>
</evidence>
<evidence type="ECO:0000313" key="3">
    <source>
        <dbReference type="WBParaSite" id="Minc3s06687g40184"/>
    </source>
</evidence>
<protein>
    <submittedName>
        <fullName evidence="3">Uncharacterized protein</fullName>
    </submittedName>
</protein>
<dbReference type="GO" id="GO:0051010">
    <property type="term" value="F:microtubule plus-end binding"/>
    <property type="evidence" value="ECO:0007669"/>
    <property type="project" value="InterPro"/>
</dbReference>
<dbReference type="InterPro" id="IPR011989">
    <property type="entry name" value="ARM-like"/>
</dbReference>
<dbReference type="InterPro" id="IPR045110">
    <property type="entry name" value="XMAP215"/>
</dbReference>
<evidence type="ECO:0000256" key="1">
    <source>
        <dbReference type="SAM" id="MobiDB-lite"/>
    </source>
</evidence>
<feature type="compositionally biased region" description="Low complexity" evidence="1">
    <location>
        <begin position="12"/>
        <end position="23"/>
    </location>
</feature>
<name>A0A914NQQ6_MELIC</name>
<dbReference type="Gene3D" id="1.25.10.10">
    <property type="entry name" value="Leucine-rich Repeat Variant"/>
    <property type="match status" value="1"/>
</dbReference>